<reference evidence="2 3" key="1">
    <citation type="submission" date="2024-08" db="EMBL/GenBank/DDBJ databases">
        <title>Sulfate-reducing bacteria isolated from formation water of the oil field in Kazakhstan and description of Pseudodesulfovibrio sp.</title>
        <authorList>
            <person name="Bidzhieva S.K."/>
            <person name="Tourova T.P."/>
            <person name="Grouzdev D.S."/>
            <person name="Beletsky A.V."/>
            <person name="Sokolova D.S."/>
            <person name="Samigullina S.R."/>
            <person name="Poltaraus A.B."/>
            <person name="Avtukh A.N."/>
            <person name="Tereshina V.M."/>
            <person name="Zhaparov N.S."/>
            <person name="Mardanov A.V."/>
            <person name="Nazina T.N."/>
        </authorList>
    </citation>
    <scope>NUCLEOTIDE SEQUENCE [LARGE SCALE GENOMIC DNA]</scope>
    <source>
        <strain evidence="2 3">9FUS</strain>
    </source>
</reference>
<name>A0ABV4K5S5_9BACT</name>
<protein>
    <submittedName>
        <fullName evidence="2">Uncharacterized protein</fullName>
    </submittedName>
</protein>
<accession>A0ABV4K5S5</accession>
<proteinExistence type="predicted"/>
<evidence type="ECO:0000313" key="3">
    <source>
        <dbReference type="Proteomes" id="UP001568698"/>
    </source>
</evidence>
<feature type="region of interest" description="Disordered" evidence="1">
    <location>
        <begin position="31"/>
        <end position="73"/>
    </location>
</feature>
<comment type="caution">
    <text evidence="2">The sequence shown here is derived from an EMBL/GenBank/DDBJ whole genome shotgun (WGS) entry which is preliminary data.</text>
</comment>
<dbReference type="RefSeq" id="WP_371386663.1">
    <property type="nucleotide sequence ID" value="NZ_JBGLYH010000025.1"/>
</dbReference>
<evidence type="ECO:0000313" key="2">
    <source>
        <dbReference type="EMBL" id="MEZ7197142.1"/>
    </source>
</evidence>
<gene>
    <name evidence="2" type="ORF">AB6M95_10315</name>
</gene>
<organism evidence="2 3">
    <name type="scientific">Pseudodesulfovibrio karagichevae</name>
    <dbReference type="NCBI Taxonomy" id="3239305"/>
    <lineage>
        <taxon>Bacteria</taxon>
        <taxon>Pseudomonadati</taxon>
        <taxon>Thermodesulfobacteriota</taxon>
        <taxon>Desulfovibrionia</taxon>
        <taxon>Desulfovibrionales</taxon>
        <taxon>Desulfovibrionaceae</taxon>
    </lineage>
</organism>
<keyword evidence="3" id="KW-1185">Reference proteome</keyword>
<evidence type="ECO:0000256" key="1">
    <source>
        <dbReference type="SAM" id="MobiDB-lite"/>
    </source>
</evidence>
<sequence length="73" mass="7663">MRLAVIIRAEQKDLPTAAELREAGFAVSTALGPGRDVGAPGGAPCDPCDDKPDSPGPERAGPTCRRLPERQRP</sequence>
<dbReference type="Proteomes" id="UP001568698">
    <property type="component" value="Unassembled WGS sequence"/>
</dbReference>
<dbReference type="EMBL" id="JBGLYH010000025">
    <property type="protein sequence ID" value="MEZ7197142.1"/>
    <property type="molecule type" value="Genomic_DNA"/>
</dbReference>